<organism evidence="1">
    <name type="scientific">Enterobacter agglomerans</name>
    <name type="common">Erwinia herbicola</name>
    <name type="synonym">Pantoea agglomerans</name>
    <dbReference type="NCBI Taxonomy" id="549"/>
    <lineage>
        <taxon>Bacteria</taxon>
        <taxon>Pseudomonadati</taxon>
        <taxon>Pseudomonadota</taxon>
        <taxon>Gammaproteobacteria</taxon>
        <taxon>Enterobacterales</taxon>
        <taxon>Erwiniaceae</taxon>
        <taxon>Pantoea</taxon>
        <taxon>Pantoea agglomerans group</taxon>
    </lineage>
</organism>
<reference evidence="1" key="1">
    <citation type="journal article" date="1993" name="Appl. Environ. Microbiol.">
        <title>Production of L-dihydroxyphenylalanine in Escherichia coli with the tyrosine phenol-lyase gene cloned from Erwinia herbicola.</title>
        <authorList>
            <person name="Foor F."/>
            <person name="Morin N."/>
            <person name="Bostian K."/>
        </authorList>
    </citation>
    <scope>NUCLEOTIDE SEQUENCE</scope>
</reference>
<feature type="non-terminal residue" evidence="1">
    <location>
        <position position="1"/>
    </location>
</feature>
<dbReference type="AlphaFoldDB" id="Q07877"/>
<accession>Q07877</accession>
<proteinExistence type="predicted"/>
<dbReference type="EMBL" id="L08484">
    <property type="protein sequence ID" value="AAA71927.1"/>
    <property type="molecule type" value="Genomic_DNA"/>
</dbReference>
<name>Q07877_ENTAG</name>
<protein>
    <submittedName>
        <fullName evidence="1">Uncharacterized protein</fullName>
    </submittedName>
</protein>
<sequence length="72" mass="8670">FSIHGRSFLMFNHFYVLYIVRKARIVTRLFSSHDKSRMMVSYYFHLNSEVIVISSCAFHLCTRLIRRAFFCV</sequence>
<evidence type="ECO:0000313" key="1">
    <source>
        <dbReference type="EMBL" id="AAA71927.1"/>
    </source>
</evidence>